<dbReference type="Pfam" id="PF05495">
    <property type="entry name" value="zf-CHY"/>
    <property type="match status" value="1"/>
</dbReference>
<sequence>MESSNKKVKGVQVDPYTRCQHYHSDIDIIAIKFYCCKEYYACYYCHKEKANHREEKWPRELWNEQAILCGNCDHELTINEYIEASECPSCRHRFNEKCSNHYPLYFDF</sequence>
<protein>
    <recommendedName>
        <fullName evidence="4">CHY-type domain-containing protein</fullName>
    </recommendedName>
</protein>
<keyword evidence="1" id="KW-0479">Metal-binding</keyword>
<evidence type="ECO:0000256" key="1">
    <source>
        <dbReference type="ARBA" id="ARBA00022723"/>
    </source>
</evidence>
<dbReference type="InterPro" id="IPR016694">
    <property type="entry name" value="UCP017292"/>
</dbReference>
<dbReference type="RefSeq" id="WP_062446560.1">
    <property type="nucleotide sequence ID" value="NZ_BMCJ01000004.1"/>
</dbReference>
<name>A0ABQ1P577_9BACI</name>
<dbReference type="InterPro" id="IPR052604">
    <property type="entry name" value="Mito_Tim_assembly_helper"/>
</dbReference>
<dbReference type="InterPro" id="IPR037274">
    <property type="entry name" value="Znf_CHY_sf"/>
</dbReference>
<keyword evidence="2" id="KW-0863">Zinc-finger</keyword>
<evidence type="ECO:0000256" key="2">
    <source>
        <dbReference type="ARBA" id="ARBA00022771"/>
    </source>
</evidence>
<keyword evidence="6" id="KW-1185">Reference proteome</keyword>
<evidence type="ECO:0000256" key="3">
    <source>
        <dbReference type="ARBA" id="ARBA00022833"/>
    </source>
</evidence>
<gene>
    <name evidence="5" type="ORF">GCM10007216_22200</name>
</gene>
<dbReference type="PROSITE" id="PS51266">
    <property type="entry name" value="ZF_CHY"/>
    <property type="match status" value="1"/>
</dbReference>
<accession>A0ABQ1P577</accession>
<evidence type="ECO:0000259" key="4">
    <source>
        <dbReference type="PROSITE" id="PS51266"/>
    </source>
</evidence>
<comment type="caution">
    <text evidence="5">The sequence shown here is derived from an EMBL/GenBank/DDBJ whole genome shotgun (WGS) entry which is preliminary data.</text>
</comment>
<dbReference type="Proteomes" id="UP000619534">
    <property type="component" value="Unassembled WGS sequence"/>
</dbReference>
<dbReference type="EMBL" id="BMCJ01000004">
    <property type="protein sequence ID" value="GGC91012.1"/>
    <property type="molecule type" value="Genomic_DNA"/>
</dbReference>
<dbReference type="SUPFAM" id="SSF161219">
    <property type="entry name" value="CHY zinc finger-like"/>
    <property type="match status" value="1"/>
</dbReference>
<feature type="domain" description="CHY-type" evidence="4">
    <location>
        <begin position="12"/>
        <end position="92"/>
    </location>
</feature>
<proteinExistence type="predicted"/>
<dbReference type="PANTHER" id="PTHR28082">
    <property type="entry name" value="ZINC FINGER PROTEIN"/>
    <property type="match status" value="1"/>
</dbReference>
<dbReference type="InterPro" id="IPR008913">
    <property type="entry name" value="Znf_CHY"/>
</dbReference>
<reference evidence="6" key="1">
    <citation type="journal article" date="2019" name="Int. J. Syst. Evol. Microbiol.">
        <title>The Global Catalogue of Microorganisms (GCM) 10K type strain sequencing project: providing services to taxonomists for standard genome sequencing and annotation.</title>
        <authorList>
            <consortium name="The Broad Institute Genomics Platform"/>
            <consortium name="The Broad Institute Genome Sequencing Center for Infectious Disease"/>
            <person name="Wu L."/>
            <person name="Ma J."/>
        </authorList>
    </citation>
    <scope>NUCLEOTIDE SEQUENCE [LARGE SCALE GENOMIC DNA]</scope>
    <source>
        <strain evidence="6">CCM 7282</strain>
    </source>
</reference>
<evidence type="ECO:0000313" key="5">
    <source>
        <dbReference type="EMBL" id="GGC91012.1"/>
    </source>
</evidence>
<dbReference type="PIRSF" id="PIRSF017292">
    <property type="entry name" value="UCP017292_Znf_CHY"/>
    <property type="match status" value="1"/>
</dbReference>
<evidence type="ECO:0000313" key="6">
    <source>
        <dbReference type="Proteomes" id="UP000619534"/>
    </source>
</evidence>
<organism evidence="5 6">
    <name type="scientific">Thalassobacillus devorans</name>
    <dbReference type="NCBI Taxonomy" id="279813"/>
    <lineage>
        <taxon>Bacteria</taxon>
        <taxon>Bacillati</taxon>
        <taxon>Bacillota</taxon>
        <taxon>Bacilli</taxon>
        <taxon>Bacillales</taxon>
        <taxon>Bacillaceae</taxon>
        <taxon>Thalassobacillus</taxon>
    </lineage>
</organism>
<keyword evidence="3" id="KW-0862">Zinc</keyword>
<dbReference type="PANTHER" id="PTHR28082:SF1">
    <property type="entry name" value="HELPER OF TIM PROTEIN 13"/>
    <property type="match status" value="1"/>
</dbReference>